<dbReference type="EMBL" id="CADCUQ010000719">
    <property type="protein sequence ID" value="CAA9425249.1"/>
    <property type="molecule type" value="Genomic_DNA"/>
</dbReference>
<evidence type="ECO:0000256" key="1">
    <source>
        <dbReference type="SAM" id="MobiDB-lite"/>
    </source>
</evidence>
<organism evidence="2">
    <name type="scientific">uncultured Phycisphaerae bacterium</name>
    <dbReference type="NCBI Taxonomy" id="904963"/>
    <lineage>
        <taxon>Bacteria</taxon>
        <taxon>Pseudomonadati</taxon>
        <taxon>Planctomycetota</taxon>
        <taxon>Phycisphaerae</taxon>
        <taxon>environmental samples</taxon>
    </lineage>
</organism>
<feature type="compositionally biased region" description="Basic and acidic residues" evidence="1">
    <location>
        <begin position="14"/>
        <end position="32"/>
    </location>
</feature>
<feature type="compositionally biased region" description="Low complexity" evidence="1">
    <location>
        <begin position="34"/>
        <end position="51"/>
    </location>
</feature>
<evidence type="ECO:0000313" key="2">
    <source>
        <dbReference type="EMBL" id="CAA9425249.1"/>
    </source>
</evidence>
<feature type="region of interest" description="Disordered" evidence="1">
    <location>
        <begin position="164"/>
        <end position="246"/>
    </location>
</feature>
<gene>
    <name evidence="2" type="ORF">AVDCRST_MAG64-3125</name>
</gene>
<feature type="compositionally biased region" description="Basic residues" evidence="1">
    <location>
        <begin position="111"/>
        <end position="123"/>
    </location>
</feature>
<accession>A0A6J4PT35</accession>
<feature type="compositionally biased region" description="Basic and acidic residues" evidence="1">
    <location>
        <begin position="75"/>
        <end position="85"/>
    </location>
</feature>
<feature type="non-terminal residue" evidence="2">
    <location>
        <position position="1"/>
    </location>
</feature>
<sequence length="246" mass="28093">DPPAPHRQPAAHHALHELGADRRERRDVRRAASEPAGRRLAPALPARPVAPRVRELRVPPRRRAPPRGQHAVPVHLREQRQRQDGPPRLPRVLPRGRGGRGHRVPPGLAVRPRRHRRQRRGRGGHGGLPHPVPAVERHGPLLLRPRRHDRDPLALVRSAVLRQGRLRRRPRRGGHRVRRPHRRHAVRLRHEPGPAGRPPAAPRPVRRVGAGQAVEPPPAVPRDGRQGLQPLRLHRRRRRGRRRRPA</sequence>
<name>A0A6J4PT35_9BACT</name>
<reference evidence="2" key="1">
    <citation type="submission" date="2020-02" db="EMBL/GenBank/DDBJ databases">
        <authorList>
            <person name="Meier V. D."/>
        </authorList>
    </citation>
    <scope>NUCLEOTIDE SEQUENCE</scope>
    <source>
        <strain evidence="2">AVDCRST_MAG64</strain>
    </source>
</reference>
<proteinExistence type="predicted"/>
<feature type="compositionally biased region" description="Basic residues" evidence="1">
    <location>
        <begin position="164"/>
        <end position="187"/>
    </location>
</feature>
<dbReference type="AlphaFoldDB" id="A0A6J4PT35"/>
<protein>
    <submittedName>
        <fullName evidence="2">Uncharacterized protein</fullName>
    </submittedName>
</protein>
<feature type="region of interest" description="Disordered" evidence="1">
    <location>
        <begin position="1"/>
        <end position="136"/>
    </location>
</feature>
<feature type="non-terminal residue" evidence="2">
    <location>
        <position position="246"/>
    </location>
</feature>
<feature type="compositionally biased region" description="Basic residues" evidence="1">
    <location>
        <begin position="232"/>
        <end position="246"/>
    </location>
</feature>